<name>A0A0J6UY60_9HYPH</name>
<protein>
    <recommendedName>
        <fullName evidence="3">RecD helicase-like helix-hairpin-helix domain-containing protein</fullName>
    </recommendedName>
</protein>
<dbReference type="PATRIC" id="fig|298794.3.peg.3010"/>
<proteinExistence type="predicted"/>
<sequence length="163" mass="17319">MTVDRTQPAIVRYLAEDPAFAGIGYVTADRLQSALGGELPRVLGDGDVPRVAPVTGVERAERLVAAWRNRYRRRPCAEPFCFGPDFGTASFLPVPLHGVQLLPVAAGSSVPSGRSVSTRASDGRLPGAVGCVIRRMIWSADGIIFSDVLPSLWSGVSASFPVL</sequence>
<dbReference type="Proteomes" id="UP000035955">
    <property type="component" value="Unassembled WGS sequence"/>
</dbReference>
<reference evidence="1 2" key="1">
    <citation type="submission" date="2015-03" db="EMBL/GenBank/DDBJ databases">
        <title>Genome sequencing of Methylobacterium variabile DSM 16961.</title>
        <authorList>
            <person name="Chaudhry V."/>
            <person name="Patil P.B."/>
        </authorList>
    </citation>
    <scope>NUCLEOTIDE SEQUENCE [LARGE SCALE GENOMIC DNA]</scope>
    <source>
        <strain evidence="1 2">DSM 16961</strain>
    </source>
</reference>
<organism evidence="1 2">
    <name type="scientific">Methylobacterium variabile</name>
    <dbReference type="NCBI Taxonomy" id="298794"/>
    <lineage>
        <taxon>Bacteria</taxon>
        <taxon>Pseudomonadati</taxon>
        <taxon>Pseudomonadota</taxon>
        <taxon>Alphaproteobacteria</taxon>
        <taxon>Hyphomicrobiales</taxon>
        <taxon>Methylobacteriaceae</taxon>
        <taxon>Methylobacterium</taxon>
    </lineage>
</organism>
<accession>A0A0J6UY60</accession>
<keyword evidence="2" id="KW-1185">Reference proteome</keyword>
<dbReference type="EMBL" id="LABY01000200">
    <property type="protein sequence ID" value="KMO31321.1"/>
    <property type="molecule type" value="Genomic_DNA"/>
</dbReference>
<comment type="caution">
    <text evidence="1">The sequence shown here is derived from an EMBL/GenBank/DDBJ whole genome shotgun (WGS) entry which is preliminary data.</text>
</comment>
<dbReference type="RefSeq" id="WP_048447174.1">
    <property type="nucleotide sequence ID" value="NZ_LABY01000200.1"/>
</dbReference>
<dbReference type="OrthoDB" id="9807403at2"/>
<evidence type="ECO:0000313" key="1">
    <source>
        <dbReference type="EMBL" id="KMO31321.1"/>
    </source>
</evidence>
<dbReference type="AlphaFoldDB" id="A0A0J6UY60"/>
<gene>
    <name evidence="1" type="ORF">VQ02_26205</name>
</gene>
<evidence type="ECO:0000313" key="2">
    <source>
        <dbReference type="Proteomes" id="UP000035955"/>
    </source>
</evidence>
<evidence type="ECO:0008006" key="3">
    <source>
        <dbReference type="Google" id="ProtNLM"/>
    </source>
</evidence>